<dbReference type="InterPro" id="IPR032092">
    <property type="entry name" value="PilW"/>
</dbReference>
<gene>
    <name evidence="2" type="ORF">Loak_2122</name>
</gene>
<reference evidence="2 3" key="1">
    <citation type="submission" date="2015-11" db="EMBL/GenBank/DDBJ databases">
        <title>Genomic analysis of 38 Legionella species identifies large and diverse effector repertoires.</title>
        <authorList>
            <person name="Burstein D."/>
            <person name="Amaro F."/>
            <person name="Zusman T."/>
            <person name="Lifshitz Z."/>
            <person name="Cohen O."/>
            <person name="Gilbert J.A."/>
            <person name="Pupko T."/>
            <person name="Shuman H.A."/>
            <person name="Segal G."/>
        </authorList>
    </citation>
    <scope>NUCLEOTIDE SEQUENCE [LARGE SCALE GENOMIC DNA]</scope>
    <source>
        <strain evidence="2 3">Oak Ridge-10</strain>
    </source>
</reference>
<evidence type="ECO:0000313" key="2">
    <source>
        <dbReference type="EMBL" id="KTD36986.1"/>
    </source>
</evidence>
<protein>
    <submittedName>
        <fullName evidence="2">Tfp pilus assembly protein PilW</fullName>
    </submittedName>
</protein>
<keyword evidence="1" id="KW-0472">Membrane</keyword>
<accession>A0A0W0WXG1</accession>
<feature type="transmembrane region" description="Helical" evidence="1">
    <location>
        <begin position="12"/>
        <end position="36"/>
    </location>
</feature>
<dbReference type="GO" id="GO:0043683">
    <property type="term" value="P:type IV pilus assembly"/>
    <property type="evidence" value="ECO:0007669"/>
    <property type="project" value="InterPro"/>
</dbReference>
<evidence type="ECO:0000256" key="1">
    <source>
        <dbReference type="SAM" id="Phobius"/>
    </source>
</evidence>
<dbReference type="Pfam" id="PF16074">
    <property type="entry name" value="PilW"/>
    <property type="match status" value="1"/>
</dbReference>
<dbReference type="AlphaFoldDB" id="A0A0W0WXG1"/>
<keyword evidence="1" id="KW-0812">Transmembrane</keyword>
<evidence type="ECO:0000313" key="3">
    <source>
        <dbReference type="Proteomes" id="UP000054858"/>
    </source>
</evidence>
<organism evidence="2 3">
    <name type="scientific">Legionella oakridgensis</name>
    <dbReference type="NCBI Taxonomy" id="29423"/>
    <lineage>
        <taxon>Bacteria</taxon>
        <taxon>Pseudomonadati</taxon>
        <taxon>Pseudomonadota</taxon>
        <taxon>Gammaproteobacteria</taxon>
        <taxon>Legionellales</taxon>
        <taxon>Legionellaceae</taxon>
        <taxon>Legionella</taxon>
    </lineage>
</organism>
<sequence length="339" mass="37697">MIQNCKKHGSGFSIVEFMIAITLGALVVATTGSIYLTNKTNYRIQAGLARLQENARYANYFLNYEIRMAGYQGCAGEEFTQVTNRVKNPSPILLYEKPLLGFDGLSASFSPSLPTNLLGRVIPNTDVLEIRMAANTNVQLRDDMNLTNNPVLVYDRLGIQAGEIIMITNCIVGDIFVAGGNTNATAITHTVTENTSNDLSTSYTAGSHVMRYVYYAFYIKNTGRTNADNQPIYALVRQDINGNEVEIVEGVEQMRILYGVDTNDDKAADRYQSATEVNNSNNWNNVISVKINLLFSTIENVASSPQSYQFNGATYTPTDRKLRREWQSFVTIRNRGLPS</sequence>
<dbReference type="EMBL" id="LNYP01000031">
    <property type="protein sequence ID" value="KTD36986.1"/>
    <property type="molecule type" value="Genomic_DNA"/>
</dbReference>
<proteinExistence type="predicted"/>
<comment type="caution">
    <text evidence="2">The sequence shown here is derived from an EMBL/GenBank/DDBJ whole genome shotgun (WGS) entry which is preliminary data.</text>
</comment>
<keyword evidence="1" id="KW-1133">Transmembrane helix</keyword>
<name>A0A0W0WXG1_9GAMM</name>
<dbReference type="Proteomes" id="UP000054858">
    <property type="component" value="Unassembled WGS sequence"/>
</dbReference>
<dbReference type="PATRIC" id="fig|29423.5.peg.2226"/>
<dbReference type="RefSeq" id="WP_025386141.1">
    <property type="nucleotide sequence ID" value="NZ_LCUA01000001.1"/>
</dbReference>